<comment type="caution">
    <text evidence="2">The sequence shown here is derived from an EMBL/GenBank/DDBJ whole genome shotgun (WGS) entry which is preliminary data.</text>
</comment>
<keyword evidence="1" id="KW-0812">Transmembrane</keyword>
<name>A0A256GNX5_9HYPH</name>
<accession>A0A256GNX5</accession>
<keyword evidence="1" id="KW-1133">Transmembrane helix</keyword>
<organism evidence="2 3">
    <name type="scientific">Brucella grignonensis</name>
    <dbReference type="NCBI Taxonomy" id="94627"/>
    <lineage>
        <taxon>Bacteria</taxon>
        <taxon>Pseudomonadati</taxon>
        <taxon>Pseudomonadota</taxon>
        <taxon>Alphaproteobacteria</taxon>
        <taxon>Hyphomicrobiales</taxon>
        <taxon>Brucellaceae</taxon>
        <taxon>Brucella/Ochrobactrum group</taxon>
        <taxon>Brucella</taxon>
    </lineage>
</organism>
<dbReference type="Proteomes" id="UP000216478">
    <property type="component" value="Unassembled WGS sequence"/>
</dbReference>
<keyword evidence="1" id="KW-0472">Membrane</keyword>
<evidence type="ECO:0000313" key="2">
    <source>
        <dbReference type="EMBL" id="OYR28526.1"/>
    </source>
</evidence>
<dbReference type="AlphaFoldDB" id="A0A256GNX5"/>
<dbReference type="EMBL" id="NNRL01000002">
    <property type="protein sequence ID" value="OYR28526.1"/>
    <property type="molecule type" value="Genomic_DNA"/>
</dbReference>
<proteinExistence type="predicted"/>
<reference evidence="2 3" key="1">
    <citation type="submission" date="2017-07" db="EMBL/GenBank/DDBJ databases">
        <title>Phylogenetic study on the rhizospheric bacterium Ochrobactrum sp. A44.</title>
        <authorList>
            <person name="Krzyzanowska D.M."/>
            <person name="Ossowicki A."/>
            <person name="Rajewska M."/>
            <person name="Maciag T."/>
            <person name="Kaczynski Z."/>
            <person name="Czerwicka M."/>
            <person name="Jafra S."/>
        </authorList>
    </citation>
    <scope>NUCLEOTIDE SEQUENCE [LARGE SCALE GENOMIC DNA]</scope>
    <source>
        <strain evidence="2 3">OgA9a</strain>
    </source>
</reference>
<sequence>MRVGNEPQKLSHGYGIAADVGGNDLCGLADQIGFRLWIVFIHGVAQAGIFLRTPR</sequence>
<evidence type="ECO:0000313" key="3">
    <source>
        <dbReference type="Proteomes" id="UP000216478"/>
    </source>
</evidence>
<protein>
    <submittedName>
        <fullName evidence="2">Uncharacterized protein</fullName>
    </submittedName>
</protein>
<evidence type="ECO:0000256" key="1">
    <source>
        <dbReference type="SAM" id="Phobius"/>
    </source>
</evidence>
<gene>
    <name evidence="2" type="ORF">CEV33_4538</name>
</gene>
<keyword evidence="3" id="KW-1185">Reference proteome</keyword>
<feature type="transmembrane region" description="Helical" evidence="1">
    <location>
        <begin position="32"/>
        <end position="51"/>
    </location>
</feature>